<evidence type="ECO:0000259" key="3">
    <source>
        <dbReference type="PROSITE" id="PS50200"/>
    </source>
</evidence>
<evidence type="ECO:0000256" key="1">
    <source>
        <dbReference type="SAM" id="Coils"/>
    </source>
</evidence>
<feature type="compositionally biased region" description="Low complexity" evidence="2">
    <location>
        <begin position="402"/>
        <end position="420"/>
    </location>
</feature>
<comment type="caution">
    <text evidence="4">The sequence shown here is derived from an EMBL/GenBank/DDBJ whole genome shotgun (WGS) entry which is preliminary data.</text>
</comment>
<dbReference type="Gene3D" id="3.10.20.90">
    <property type="entry name" value="Phosphatidylinositol 3-kinase Catalytic Subunit, Chain A, domain 1"/>
    <property type="match status" value="1"/>
</dbReference>
<dbReference type="PROSITE" id="PS50200">
    <property type="entry name" value="RA"/>
    <property type="match status" value="1"/>
</dbReference>
<dbReference type="PANTHER" id="PTHR15286">
    <property type="entry name" value="RAS-ASSOCIATING DOMAIN CONTAINING PROTEIN"/>
    <property type="match status" value="1"/>
</dbReference>
<proteinExistence type="predicted"/>
<evidence type="ECO:0000313" key="4">
    <source>
        <dbReference type="EMBL" id="KAF4091641.1"/>
    </source>
</evidence>
<dbReference type="InterPro" id="IPR029071">
    <property type="entry name" value="Ubiquitin-like_domsf"/>
</dbReference>
<keyword evidence="5" id="KW-1185">Reference proteome</keyword>
<gene>
    <name evidence="4" type="ORF">AMELA_G00039200</name>
</gene>
<feature type="domain" description="Ras-associating" evidence="3">
    <location>
        <begin position="24"/>
        <end position="118"/>
    </location>
</feature>
<evidence type="ECO:0000256" key="2">
    <source>
        <dbReference type="SAM" id="MobiDB-lite"/>
    </source>
</evidence>
<dbReference type="InterPro" id="IPR033593">
    <property type="entry name" value="N-RASSF"/>
</dbReference>
<feature type="region of interest" description="Disordered" evidence="2">
    <location>
        <begin position="372"/>
        <end position="438"/>
    </location>
</feature>
<feature type="compositionally biased region" description="Polar residues" evidence="2">
    <location>
        <begin position="390"/>
        <end position="401"/>
    </location>
</feature>
<dbReference type="EMBL" id="JAAGNN010000003">
    <property type="protein sequence ID" value="KAF4091641.1"/>
    <property type="molecule type" value="Genomic_DNA"/>
</dbReference>
<dbReference type="SMART" id="SM00314">
    <property type="entry name" value="RA"/>
    <property type="match status" value="1"/>
</dbReference>
<accession>A0A7J6BC32</accession>
<dbReference type="SUPFAM" id="SSF54236">
    <property type="entry name" value="Ubiquitin-like"/>
    <property type="match status" value="1"/>
</dbReference>
<protein>
    <recommendedName>
        <fullName evidence="3">Ras-associating domain-containing protein</fullName>
    </recommendedName>
</protein>
<feature type="coiled-coil region" evidence="1">
    <location>
        <begin position="148"/>
        <end position="211"/>
    </location>
</feature>
<reference evidence="4 5" key="1">
    <citation type="submission" date="2020-02" db="EMBL/GenBank/DDBJ databases">
        <title>A chromosome-scale genome assembly of the black bullhead catfish (Ameiurus melas).</title>
        <authorList>
            <person name="Wen M."/>
            <person name="Zham M."/>
            <person name="Cabau C."/>
            <person name="Klopp C."/>
            <person name="Donnadieu C."/>
            <person name="Roques C."/>
            <person name="Bouchez O."/>
            <person name="Lampietro C."/>
            <person name="Jouanno E."/>
            <person name="Herpin A."/>
            <person name="Louis A."/>
            <person name="Berthelot C."/>
            <person name="Parey E."/>
            <person name="Roest-Crollius H."/>
            <person name="Braasch I."/>
            <person name="Postlethwait J."/>
            <person name="Robinson-Rechavi M."/>
            <person name="Echchiki A."/>
            <person name="Begum T."/>
            <person name="Montfort J."/>
            <person name="Schartl M."/>
            <person name="Bobe J."/>
            <person name="Guiguen Y."/>
        </authorList>
    </citation>
    <scope>NUCLEOTIDE SEQUENCE [LARGE SCALE GENOMIC DNA]</scope>
    <source>
        <strain evidence="4">M_S1</strain>
        <tissue evidence="4">Blood</tissue>
    </source>
</reference>
<sequence length="438" mass="49658">MAPFGRNFLKARLKSRSKEIEETSTKEIQVLVGKEEKVVSGVTKHTTCADVVQALLEDHKTIPESKRLLHGEPKDFCLLERWKGFERAMPPLTRILRLWNAWGDERPFIQFVLVKTSEFVPKRASKSKGFRSKRWEQGPVQYARNLPVERQKRMVKKAFRKLEKIQKAGSSEGSEEIDKMVQLIISQDYTIRQQLHQIRELDLELELVEHQLRENCLPDSKLTESANSQLLSLSIFQGEDQLQEYLYTSDGIAQLDLQVLRHQELIDQLSRDIDLELRKAVCTLDTEELEGATAANPALEFNPMSALSSAESLELDTLQCELEESMRAGISLHTQTQDLEKVLQHNATLLQSRNQEYQNLIAQLSSMQLEDCAEPSNPASLKNPVRPAVSQKTTGTLRQKLSPSDVTDTDSDTGISSTHSQDSLSPCVDRQPPLDTDV</sequence>
<dbReference type="GO" id="GO:0007165">
    <property type="term" value="P:signal transduction"/>
    <property type="evidence" value="ECO:0007669"/>
    <property type="project" value="InterPro"/>
</dbReference>
<evidence type="ECO:0000313" key="5">
    <source>
        <dbReference type="Proteomes" id="UP000593565"/>
    </source>
</evidence>
<dbReference type="AlphaFoldDB" id="A0A7J6BC32"/>
<keyword evidence="1" id="KW-0175">Coiled coil</keyword>
<dbReference type="PANTHER" id="PTHR15286:SF10">
    <property type="entry name" value="RAS ASSOCIATION DOMAIN-CONTAINING PROTEIN 9"/>
    <property type="match status" value="1"/>
</dbReference>
<name>A0A7J6BC32_AMEME</name>
<organism evidence="4 5">
    <name type="scientific">Ameiurus melas</name>
    <name type="common">Black bullhead</name>
    <name type="synonym">Silurus melas</name>
    <dbReference type="NCBI Taxonomy" id="219545"/>
    <lineage>
        <taxon>Eukaryota</taxon>
        <taxon>Metazoa</taxon>
        <taxon>Chordata</taxon>
        <taxon>Craniata</taxon>
        <taxon>Vertebrata</taxon>
        <taxon>Euteleostomi</taxon>
        <taxon>Actinopterygii</taxon>
        <taxon>Neopterygii</taxon>
        <taxon>Teleostei</taxon>
        <taxon>Ostariophysi</taxon>
        <taxon>Siluriformes</taxon>
        <taxon>Ictaluridae</taxon>
        <taxon>Ameiurus</taxon>
    </lineage>
</organism>
<dbReference type="Proteomes" id="UP000593565">
    <property type="component" value="Unassembled WGS sequence"/>
</dbReference>
<dbReference type="InterPro" id="IPR000159">
    <property type="entry name" value="RA_dom"/>
</dbReference>